<evidence type="ECO:0000313" key="5">
    <source>
        <dbReference type="EMBL" id="TMN70822.1"/>
    </source>
</evidence>
<dbReference type="SMART" id="SM00448">
    <property type="entry name" value="REC"/>
    <property type="match status" value="1"/>
</dbReference>
<evidence type="ECO:0000256" key="2">
    <source>
        <dbReference type="ARBA" id="ARBA00023012"/>
    </source>
</evidence>
<comment type="caution">
    <text evidence="5">The sequence shown here is derived from an EMBL/GenBank/DDBJ whole genome shotgun (WGS) entry which is preliminary data.</text>
</comment>
<dbReference type="SUPFAM" id="SSF52172">
    <property type="entry name" value="CheY-like"/>
    <property type="match status" value="1"/>
</dbReference>
<dbReference type="PANTHER" id="PTHR45339:SF1">
    <property type="entry name" value="HYBRID SIGNAL TRANSDUCTION HISTIDINE KINASE J"/>
    <property type="match status" value="1"/>
</dbReference>
<evidence type="ECO:0000256" key="3">
    <source>
        <dbReference type="PROSITE-ProRule" id="PRU00169"/>
    </source>
</evidence>
<evidence type="ECO:0000313" key="6">
    <source>
        <dbReference type="Proteomes" id="UP000305423"/>
    </source>
</evidence>
<reference evidence="5 6" key="1">
    <citation type="submission" date="2017-12" db="EMBL/GenBank/DDBJ databases">
        <authorList>
            <person name="Paulsen S."/>
            <person name="Gram L.K."/>
        </authorList>
    </citation>
    <scope>NUCLEOTIDE SEQUENCE [LARGE SCALE GENOMIC DNA]</scope>
    <source>
        <strain evidence="5 6">S1607</strain>
    </source>
</reference>
<feature type="domain" description="Response regulatory" evidence="4">
    <location>
        <begin position="2"/>
        <end position="92"/>
    </location>
</feature>
<dbReference type="EMBL" id="PNEL01000184">
    <property type="protein sequence ID" value="TMN70822.1"/>
    <property type="molecule type" value="Genomic_DNA"/>
</dbReference>
<dbReference type="PANTHER" id="PTHR45339">
    <property type="entry name" value="HYBRID SIGNAL TRANSDUCTION HISTIDINE KINASE J"/>
    <property type="match status" value="1"/>
</dbReference>
<feature type="non-terminal residue" evidence="5">
    <location>
        <position position="92"/>
    </location>
</feature>
<dbReference type="CDD" id="cd17546">
    <property type="entry name" value="REC_hyHK_CKI1_RcsC-like"/>
    <property type="match status" value="1"/>
</dbReference>
<dbReference type="GO" id="GO:0000160">
    <property type="term" value="P:phosphorelay signal transduction system"/>
    <property type="evidence" value="ECO:0007669"/>
    <property type="project" value="UniProtKB-KW"/>
</dbReference>
<keyword evidence="5" id="KW-0418">Kinase</keyword>
<dbReference type="RefSeq" id="WP_138556398.1">
    <property type="nucleotide sequence ID" value="NZ_PNEL01000184.1"/>
</dbReference>
<dbReference type="PROSITE" id="PS50110">
    <property type="entry name" value="RESPONSE_REGULATORY"/>
    <property type="match status" value="1"/>
</dbReference>
<dbReference type="Proteomes" id="UP000305423">
    <property type="component" value="Unassembled WGS sequence"/>
</dbReference>
<dbReference type="InterPro" id="IPR001789">
    <property type="entry name" value="Sig_transdc_resp-reg_receiver"/>
</dbReference>
<evidence type="ECO:0000256" key="1">
    <source>
        <dbReference type="ARBA" id="ARBA00022553"/>
    </source>
</evidence>
<keyword evidence="5" id="KW-0808">Transferase</keyword>
<sequence length="92" mass="10350">KRLLVVEDNDVNIMLLSLQLKKLEFIFDIAKDGVKAFEMFQESDYDAVLTDINVPRLTGDELAASIRRLTNTEKANVPIIALTATILQDDID</sequence>
<dbReference type="Gene3D" id="3.40.50.2300">
    <property type="match status" value="1"/>
</dbReference>
<reference evidence="6" key="2">
    <citation type="submission" date="2019-06" db="EMBL/GenBank/DDBJ databases">
        <title>Co-occurence of chitin degradation, pigmentation and bioactivity in marine Pseudoalteromonas.</title>
        <authorList>
            <person name="Sonnenschein E.C."/>
            <person name="Bech P.K."/>
        </authorList>
    </citation>
    <scope>NUCLEOTIDE SEQUENCE [LARGE SCALE GENOMIC DNA]</scope>
    <source>
        <strain evidence="6">S1607</strain>
    </source>
</reference>
<proteinExistence type="predicted"/>
<gene>
    <name evidence="5" type="ORF">CWB74_23685</name>
</gene>
<accession>A0AAQ2IPQ9</accession>
<name>A0AAQ2IPQ9_PSEO7</name>
<dbReference type="Pfam" id="PF00072">
    <property type="entry name" value="Response_reg"/>
    <property type="match status" value="1"/>
</dbReference>
<feature type="non-terminal residue" evidence="5">
    <location>
        <position position="1"/>
    </location>
</feature>
<dbReference type="AlphaFoldDB" id="A0AAQ2IPQ9"/>
<keyword evidence="2" id="KW-0902">Two-component regulatory system</keyword>
<dbReference type="GO" id="GO:0016301">
    <property type="term" value="F:kinase activity"/>
    <property type="evidence" value="ECO:0007669"/>
    <property type="project" value="UniProtKB-KW"/>
</dbReference>
<evidence type="ECO:0000259" key="4">
    <source>
        <dbReference type="PROSITE" id="PS50110"/>
    </source>
</evidence>
<dbReference type="InterPro" id="IPR011006">
    <property type="entry name" value="CheY-like_superfamily"/>
</dbReference>
<feature type="modified residue" description="4-aspartylphosphate" evidence="3">
    <location>
        <position position="51"/>
    </location>
</feature>
<organism evidence="5 6">
    <name type="scientific">Pseudoalteromonas piscicida</name>
    <dbReference type="NCBI Taxonomy" id="43662"/>
    <lineage>
        <taxon>Bacteria</taxon>
        <taxon>Pseudomonadati</taxon>
        <taxon>Pseudomonadota</taxon>
        <taxon>Gammaproteobacteria</taxon>
        <taxon>Alteromonadales</taxon>
        <taxon>Pseudoalteromonadaceae</taxon>
        <taxon>Pseudoalteromonas</taxon>
    </lineage>
</organism>
<protein>
    <submittedName>
        <fullName evidence="5">Hybrid sensor histidine kinase/response regulator</fullName>
    </submittedName>
</protein>
<keyword evidence="1 3" id="KW-0597">Phosphoprotein</keyword>